<comment type="caution">
    <text evidence="10">Lacks conserved residue(s) required for the propagation of feature annotation.</text>
</comment>
<keyword evidence="11" id="KW-0808">Transferase</keyword>
<dbReference type="HAMAP" id="MF_00453">
    <property type="entry name" value="PEPCK_ATP"/>
    <property type="match status" value="1"/>
</dbReference>
<feature type="binding site" evidence="10">
    <location>
        <position position="215"/>
    </location>
    <ligand>
        <name>ATP</name>
        <dbReference type="ChEBI" id="CHEBI:30616"/>
    </ligand>
</feature>
<dbReference type="NCBIfam" id="NF006821">
    <property type="entry name" value="PRK09344.1-3"/>
    <property type="match status" value="1"/>
</dbReference>
<keyword evidence="11" id="KW-0670">Pyruvate</keyword>
<dbReference type="UniPathway" id="UPA00138"/>
<feature type="binding site" evidence="10">
    <location>
        <position position="317"/>
    </location>
    <ligand>
        <name>substrate</name>
    </ligand>
</feature>
<feature type="binding site" evidence="10">
    <location>
        <position position="196"/>
    </location>
    <ligand>
        <name>ATP</name>
        <dbReference type="ChEBI" id="CHEBI:30616"/>
    </ligand>
</feature>
<gene>
    <name evidence="10" type="primary">pckA</name>
    <name evidence="11" type="ORF">SAMN05660742_10511</name>
</gene>
<feature type="binding site" evidence="10">
    <location>
        <position position="280"/>
    </location>
    <ligand>
        <name>ATP</name>
        <dbReference type="ChEBI" id="CHEBI:30616"/>
    </ligand>
</feature>
<dbReference type="InterPro" id="IPR015994">
    <property type="entry name" value="PEPCK_ATP_CS"/>
</dbReference>
<dbReference type="GO" id="GO:0004612">
    <property type="term" value="F:phosphoenolpyruvate carboxykinase (ATP) activity"/>
    <property type="evidence" value="ECO:0007669"/>
    <property type="project" value="UniProtKB-UniRule"/>
</dbReference>
<comment type="subcellular location">
    <subcellularLocation>
        <location evidence="10">Cytoplasm</location>
    </subcellularLocation>
</comment>
<proteinExistence type="inferred from homology"/>
<keyword evidence="10" id="KW-0464">Manganese</keyword>
<feature type="binding site" evidence="10">
    <location>
        <position position="190"/>
    </location>
    <ligand>
        <name>substrate</name>
    </ligand>
</feature>
<feature type="binding site" evidence="10">
    <location>
        <position position="215"/>
    </location>
    <ligand>
        <name>Mn(2+)</name>
        <dbReference type="ChEBI" id="CHEBI:29035"/>
    </ligand>
</feature>
<organism evidence="11 12">
    <name type="scientific">Propionispira arboris</name>
    <dbReference type="NCBI Taxonomy" id="84035"/>
    <lineage>
        <taxon>Bacteria</taxon>
        <taxon>Bacillati</taxon>
        <taxon>Bacillota</taxon>
        <taxon>Negativicutes</taxon>
        <taxon>Selenomonadales</taxon>
        <taxon>Selenomonadaceae</taxon>
        <taxon>Propionispira</taxon>
    </lineage>
</organism>
<dbReference type="Gene3D" id="3.90.228.20">
    <property type="match status" value="1"/>
</dbReference>
<evidence type="ECO:0000256" key="10">
    <source>
        <dbReference type="HAMAP-Rule" id="MF_00453"/>
    </source>
</evidence>
<dbReference type="InterPro" id="IPR001272">
    <property type="entry name" value="PEP_carboxykinase_ATP"/>
</dbReference>
<protein>
    <recommendedName>
        <fullName evidence="3 10">Phosphoenolpyruvate carboxykinase (ATP)</fullName>
        <shortName evidence="10">PCK</shortName>
        <shortName evidence="10">PEP carboxykinase</shortName>
        <shortName evidence="10">PEPCK</shortName>
        <ecNumber evidence="3 10">4.1.1.49</ecNumber>
    </recommendedName>
</protein>
<keyword evidence="6 10" id="KW-0210">Decarboxylase</keyword>
<evidence type="ECO:0000256" key="2">
    <source>
        <dbReference type="ARBA" id="ARBA00006052"/>
    </source>
</evidence>
<keyword evidence="7 10" id="KW-0067">ATP-binding</keyword>
<dbReference type="Gene3D" id="3.40.449.10">
    <property type="entry name" value="Phosphoenolpyruvate Carboxykinase, domain 1"/>
    <property type="match status" value="1"/>
</dbReference>
<evidence type="ECO:0000313" key="12">
    <source>
        <dbReference type="Proteomes" id="UP000199662"/>
    </source>
</evidence>
<evidence type="ECO:0000256" key="5">
    <source>
        <dbReference type="ARBA" id="ARBA00022741"/>
    </source>
</evidence>
<evidence type="ECO:0000256" key="3">
    <source>
        <dbReference type="ARBA" id="ARBA00012363"/>
    </source>
</evidence>
<comment type="similarity">
    <text evidence="2 10">Belongs to the phosphoenolpyruvate carboxykinase (ATP) family.</text>
</comment>
<dbReference type="STRING" id="84035.SAMN05660742_10511"/>
<dbReference type="PROSITE" id="PS00532">
    <property type="entry name" value="PEPCK_ATP"/>
    <property type="match status" value="1"/>
</dbReference>
<feature type="binding site" evidence="10">
    <location>
        <position position="317"/>
    </location>
    <ligand>
        <name>ATP</name>
        <dbReference type="ChEBI" id="CHEBI:30616"/>
    </ligand>
</feature>
<name>A0A1H6XDD4_9FIRM</name>
<dbReference type="Gene3D" id="2.170.8.10">
    <property type="entry name" value="Phosphoenolpyruvate Carboxykinase, domain 2"/>
    <property type="match status" value="1"/>
</dbReference>
<evidence type="ECO:0000256" key="9">
    <source>
        <dbReference type="ARBA" id="ARBA00047371"/>
    </source>
</evidence>
<evidence type="ECO:0000256" key="7">
    <source>
        <dbReference type="ARBA" id="ARBA00022840"/>
    </source>
</evidence>
<comment type="function">
    <text evidence="10">Involved in the gluconeogenesis. Catalyzes the conversion of oxaloacetate (OAA) to phosphoenolpyruvate (PEP) through direct phosphoryl transfer between the nucleoside triphosphate and OAA.</text>
</comment>
<comment type="cofactor">
    <cofactor evidence="10">
        <name>Mn(2+)</name>
        <dbReference type="ChEBI" id="CHEBI:29035"/>
    </cofactor>
    <text evidence="10">Binds 1 Mn(2+) ion per subunit.</text>
</comment>
<keyword evidence="5 10" id="KW-0547">Nucleotide-binding</keyword>
<keyword evidence="10" id="KW-0963">Cytoplasm</keyword>
<reference evidence="12" key="1">
    <citation type="submission" date="2016-10" db="EMBL/GenBank/DDBJ databases">
        <authorList>
            <person name="Varghese N."/>
            <person name="Submissions S."/>
        </authorList>
    </citation>
    <scope>NUCLEOTIDE SEQUENCE [LARGE SCALE GENOMIC DNA]</scope>
    <source>
        <strain evidence="12">DSM 2179</strain>
    </source>
</reference>
<dbReference type="SUPFAM" id="SSF68923">
    <property type="entry name" value="PEP carboxykinase N-terminal domain"/>
    <property type="match status" value="1"/>
</dbReference>
<dbReference type="AlphaFoldDB" id="A0A1H6XDD4"/>
<dbReference type="InterPro" id="IPR008210">
    <property type="entry name" value="PEP_carboxykinase_N"/>
</dbReference>
<dbReference type="SUPFAM" id="SSF53795">
    <property type="entry name" value="PEP carboxykinase-like"/>
    <property type="match status" value="1"/>
</dbReference>
<accession>A0A1H6XDD4</accession>
<dbReference type="InterPro" id="IPR013035">
    <property type="entry name" value="PEP_carboxykinase_C"/>
</dbReference>
<evidence type="ECO:0000256" key="4">
    <source>
        <dbReference type="ARBA" id="ARBA00022432"/>
    </source>
</evidence>
<feature type="binding site" evidence="10">
    <location>
        <position position="442"/>
    </location>
    <ligand>
        <name>ATP</name>
        <dbReference type="ChEBI" id="CHEBI:30616"/>
    </ligand>
</feature>
<keyword evidence="12" id="KW-1185">Reference proteome</keyword>
<keyword evidence="11" id="KW-0418">Kinase</keyword>
<dbReference type="PIRSF" id="PIRSF006294">
    <property type="entry name" value="PEP_crbxkin"/>
    <property type="match status" value="1"/>
</dbReference>
<dbReference type="EC" id="4.1.1.49" evidence="3 10"/>
<dbReference type="GO" id="GO:0046872">
    <property type="term" value="F:metal ion binding"/>
    <property type="evidence" value="ECO:0007669"/>
    <property type="project" value="UniProtKB-KW"/>
</dbReference>
<feature type="binding site" evidence="10">
    <location>
        <position position="252"/>
    </location>
    <ligand>
        <name>Mn(2+)</name>
        <dbReference type="ChEBI" id="CHEBI:29035"/>
    </ligand>
</feature>
<dbReference type="PANTHER" id="PTHR30031:SF0">
    <property type="entry name" value="PHOSPHOENOLPYRUVATE CARBOXYKINASE (ATP)"/>
    <property type="match status" value="1"/>
</dbReference>
<dbReference type="GO" id="GO:0016301">
    <property type="term" value="F:kinase activity"/>
    <property type="evidence" value="ECO:0007669"/>
    <property type="project" value="UniProtKB-KW"/>
</dbReference>
<feature type="binding site" evidence="10">
    <location>
        <position position="196"/>
    </location>
    <ligand>
        <name>Mn(2+)</name>
        <dbReference type="ChEBI" id="CHEBI:29035"/>
    </ligand>
</feature>
<dbReference type="GO" id="GO:0005524">
    <property type="term" value="F:ATP binding"/>
    <property type="evidence" value="ECO:0007669"/>
    <property type="project" value="UniProtKB-UniRule"/>
</dbReference>
<evidence type="ECO:0000256" key="6">
    <source>
        <dbReference type="ARBA" id="ARBA00022793"/>
    </source>
</evidence>
<dbReference type="NCBIfam" id="NF006820">
    <property type="entry name" value="PRK09344.1-2"/>
    <property type="match status" value="1"/>
</dbReference>
<evidence type="ECO:0000256" key="8">
    <source>
        <dbReference type="ARBA" id="ARBA00023239"/>
    </source>
</evidence>
<dbReference type="GO" id="GO:0006094">
    <property type="term" value="P:gluconeogenesis"/>
    <property type="evidence" value="ECO:0007669"/>
    <property type="project" value="UniProtKB-UniRule"/>
</dbReference>
<dbReference type="NCBIfam" id="TIGR00224">
    <property type="entry name" value="pckA"/>
    <property type="match status" value="1"/>
</dbReference>
<keyword evidence="10" id="KW-0479">Metal-binding</keyword>
<keyword evidence="8 10" id="KW-0456">Lyase</keyword>
<comment type="catalytic activity">
    <reaction evidence="9 10">
        <text>oxaloacetate + ATP = phosphoenolpyruvate + ADP + CO2</text>
        <dbReference type="Rhea" id="RHEA:18617"/>
        <dbReference type="ChEBI" id="CHEBI:16452"/>
        <dbReference type="ChEBI" id="CHEBI:16526"/>
        <dbReference type="ChEBI" id="CHEBI:30616"/>
        <dbReference type="ChEBI" id="CHEBI:58702"/>
        <dbReference type="ChEBI" id="CHEBI:456216"/>
        <dbReference type="EC" id="4.1.1.49"/>
    </reaction>
</comment>
<dbReference type="EMBL" id="FNZK01000005">
    <property type="protein sequence ID" value="SEJ25514.1"/>
    <property type="molecule type" value="Genomic_DNA"/>
</dbReference>
<keyword evidence="4 10" id="KW-0312">Gluconeogenesis</keyword>
<dbReference type="RefSeq" id="WP_091830141.1">
    <property type="nucleotide sequence ID" value="NZ_FNZK01000005.1"/>
</dbReference>
<dbReference type="GO" id="GO:0005829">
    <property type="term" value="C:cytosol"/>
    <property type="evidence" value="ECO:0007669"/>
    <property type="project" value="TreeGrafter"/>
</dbReference>
<dbReference type="CDD" id="cd00484">
    <property type="entry name" value="PEPCK_ATP"/>
    <property type="match status" value="1"/>
</dbReference>
<dbReference type="Proteomes" id="UP000199662">
    <property type="component" value="Unassembled WGS sequence"/>
</dbReference>
<dbReference type="Pfam" id="PF01293">
    <property type="entry name" value="PEPCK_ATP"/>
    <property type="match status" value="1"/>
</dbReference>
<evidence type="ECO:0000313" key="11">
    <source>
        <dbReference type="EMBL" id="SEJ25514.1"/>
    </source>
</evidence>
<feature type="binding site" evidence="10">
    <location>
        <begin position="231"/>
        <end position="239"/>
    </location>
    <ligand>
        <name>ATP</name>
        <dbReference type="ChEBI" id="CHEBI:30616"/>
    </ligand>
</feature>
<feature type="binding site" evidence="10">
    <location>
        <position position="196"/>
    </location>
    <ligand>
        <name>substrate</name>
    </ligand>
</feature>
<feature type="binding site" evidence="10">
    <location>
        <position position="58"/>
    </location>
    <ligand>
        <name>substrate</name>
    </ligand>
</feature>
<dbReference type="PANTHER" id="PTHR30031">
    <property type="entry name" value="PHOSPHOENOLPYRUVATE CARBOXYKINASE ATP"/>
    <property type="match status" value="1"/>
</dbReference>
<evidence type="ECO:0000256" key="1">
    <source>
        <dbReference type="ARBA" id="ARBA00004742"/>
    </source>
</evidence>
<comment type="pathway">
    <text evidence="1 10">Carbohydrate biosynthesis; gluconeogenesis.</text>
</comment>
<sequence>MGISLSRQKSSHDLLAGARRVSHDLSVVELIEEAVKNQEGVLSDTGALCVTTGKHTGRSPKDKFIVDTPAVHELISWTNNTPCSEDTFNRLYAKMKKYGEDHQLYVTDVYAGADLENRLQVKFINELAWQHLFIKQLFIKPEKKPSEKEGFTVVCMPGVKADPVEDKTHSETFIILNFDKKMVLIGGGRYAGEMKKSIFSVMNYILPQKGILSMHCSANVGKDGNSALFFGLSGTGKTTLSADPNRNLIGDDEHGWSDEGIFNIEGGCYAKCIKLTEDSEPEIFRAIKYGTVLENVHIQDKTRHADYFDTRYTENTRTAYPLDFIPNAVHPSIAEHPTAIIFLTADAFGVLPPISKLTKEQAMYHFLSGYTSKVAGTERGITEPQATFSIGFGEPFLPLSPLKYARLLGEKIDKFNTHVYLLNTGWSGGPYGVGRRMDLKYTRAMVTAALDGKLDDVDWEIDPIFQVAIPASCPDVPTEILKPSNTWNNKKDYKIQAKKLAKRFAENVEKFKGAMPDDILNAGPKVE</sequence>